<feature type="transmembrane region" description="Helical" evidence="1">
    <location>
        <begin position="98"/>
        <end position="117"/>
    </location>
</feature>
<feature type="transmembrane region" description="Helical" evidence="1">
    <location>
        <begin position="153"/>
        <end position="171"/>
    </location>
</feature>
<feature type="transmembrane region" description="Helical" evidence="1">
    <location>
        <begin position="21"/>
        <end position="41"/>
    </location>
</feature>
<feature type="transmembrane region" description="Helical" evidence="1">
    <location>
        <begin position="61"/>
        <end position="86"/>
    </location>
</feature>
<dbReference type="PANTHER" id="PTHR33989">
    <property type="match status" value="1"/>
</dbReference>
<dbReference type="InterPro" id="IPR004501">
    <property type="entry name" value="PTS_EIIC_3"/>
</dbReference>
<dbReference type="EMBL" id="UHFN01000007">
    <property type="protein sequence ID" value="SUN62453.1"/>
    <property type="molecule type" value="Genomic_DNA"/>
</dbReference>
<dbReference type="PANTHER" id="PTHR33989:SF4">
    <property type="entry name" value="PTS SYSTEM N,N'-DIACETYLCHITOBIOSE-SPECIFIC EIIC COMPONENT"/>
    <property type="match status" value="1"/>
</dbReference>
<dbReference type="Proteomes" id="UP000254924">
    <property type="component" value="Unassembled WGS sequence"/>
</dbReference>
<evidence type="ECO:0000256" key="1">
    <source>
        <dbReference type="SAM" id="Phobius"/>
    </source>
</evidence>
<dbReference type="GO" id="GO:0005886">
    <property type="term" value="C:plasma membrane"/>
    <property type="evidence" value="ECO:0007669"/>
    <property type="project" value="TreeGrafter"/>
</dbReference>
<proteinExistence type="predicted"/>
<feature type="transmembrane region" description="Helical" evidence="1">
    <location>
        <begin position="202"/>
        <end position="220"/>
    </location>
</feature>
<evidence type="ECO:0000313" key="4">
    <source>
        <dbReference type="Proteomes" id="UP000254924"/>
    </source>
</evidence>
<dbReference type="AlphaFoldDB" id="A0A380KBP6"/>
<gene>
    <name evidence="3" type="primary">chbC</name>
    <name evidence="3" type="ORF">NCTC12224_01892</name>
</gene>
<evidence type="ECO:0000313" key="3">
    <source>
        <dbReference type="EMBL" id="SUN62453.1"/>
    </source>
</evidence>
<organism evidence="3 4">
    <name type="scientific">Streptococcus hyointestinalis</name>
    <dbReference type="NCBI Taxonomy" id="1337"/>
    <lineage>
        <taxon>Bacteria</taxon>
        <taxon>Bacillati</taxon>
        <taxon>Bacillota</taxon>
        <taxon>Bacilli</taxon>
        <taxon>Lactobacillales</taxon>
        <taxon>Streptococcaceae</taxon>
        <taxon>Streptococcus</taxon>
    </lineage>
</organism>
<evidence type="ECO:0000259" key="2">
    <source>
        <dbReference type="PROSITE" id="PS51105"/>
    </source>
</evidence>
<dbReference type="GO" id="GO:1901264">
    <property type="term" value="P:carbohydrate derivative transport"/>
    <property type="evidence" value="ECO:0007669"/>
    <property type="project" value="TreeGrafter"/>
</dbReference>
<feature type="transmembrane region" description="Helical" evidence="1">
    <location>
        <begin position="349"/>
        <end position="368"/>
    </location>
</feature>
<dbReference type="GO" id="GO:0009401">
    <property type="term" value="P:phosphoenolpyruvate-dependent sugar phosphotransferase system"/>
    <property type="evidence" value="ECO:0007669"/>
    <property type="project" value="InterPro"/>
</dbReference>
<feature type="transmembrane region" description="Helical" evidence="1">
    <location>
        <begin position="319"/>
        <end position="342"/>
    </location>
</feature>
<keyword evidence="1" id="KW-0812">Transmembrane</keyword>
<accession>A0A380KBP6</accession>
<keyword evidence="1" id="KW-0472">Membrane</keyword>
<name>A0A380KBP6_9STRE</name>
<feature type="transmembrane region" description="Helical" evidence="1">
    <location>
        <begin position="264"/>
        <end position="281"/>
    </location>
</feature>
<reference evidence="3 4" key="1">
    <citation type="submission" date="2018-06" db="EMBL/GenBank/DDBJ databases">
        <authorList>
            <consortium name="Pathogen Informatics"/>
            <person name="Doyle S."/>
        </authorList>
    </citation>
    <scope>NUCLEOTIDE SEQUENCE [LARGE SCALE GENOMIC DNA]</scope>
    <source>
        <strain evidence="3 4">NCTC12224</strain>
    </source>
</reference>
<dbReference type="PROSITE" id="PS51105">
    <property type="entry name" value="PTS_EIIC_TYPE_3"/>
    <property type="match status" value="1"/>
</dbReference>
<protein>
    <submittedName>
        <fullName evidence="3">PTS cellobiose-specific IIC component</fullName>
    </submittedName>
</protein>
<dbReference type="GO" id="GO:0008982">
    <property type="term" value="F:protein-N(PI)-phosphohistidine-sugar phosphotransferase activity"/>
    <property type="evidence" value="ECO:0007669"/>
    <property type="project" value="InterPro"/>
</dbReference>
<dbReference type="InterPro" id="IPR051088">
    <property type="entry name" value="PTS_Sugar-EIIC/EIIB"/>
</dbReference>
<feature type="transmembrane region" description="Helical" evidence="1">
    <location>
        <begin position="129"/>
        <end position="146"/>
    </location>
</feature>
<keyword evidence="4" id="KW-1185">Reference proteome</keyword>
<feature type="transmembrane region" description="Helical" evidence="1">
    <location>
        <begin position="374"/>
        <end position="397"/>
    </location>
</feature>
<sequence>MYQKRFFLPSFHRLRSLIFESLRDLFPFALLYAWIQIFQQLFFFENAFFQETTGFLKGNQIVVALSMGLGTLSDILLSFLMGYFVATFIRRSLEDSTIDWQLPSLIGFLTTWLLFTTDSTSGRIYYNNQPFWLLLVLFGLVIVFVIKHMRSRFAYVNSFLGILLLYGAYNFNQAAQRITYLNLDFLLQTVFESLLGNGPGQLLSVLLWSVLATIMLVFGFTPPYMLQTPDIGVTVASENITAALDNTVSTIPHLFTIYTLQDSFALFGGIGMLLALLISVLGRSRKLNNKRYYHIALLSAIPLLFDQQLPFFLGLPILFQPILLIPMIVSTVLAELLGALALSLHLLNPAVYATPVGTPSILFGFLASNGDWRYLVFTLALLVMSIFIYRPFVTLAFRKEEKQDEMV</sequence>
<keyword evidence="1" id="KW-1133">Transmembrane helix</keyword>
<feature type="domain" description="PTS EIIC type-3" evidence="2">
    <location>
        <begin position="1"/>
        <end position="392"/>
    </location>
</feature>